<evidence type="ECO:0000256" key="8">
    <source>
        <dbReference type="ARBA" id="ARBA00024360"/>
    </source>
</evidence>
<comment type="subcellular location">
    <subcellularLocation>
        <location evidence="1">Cell membrane</location>
        <topology evidence="1">Single-pass membrane protein</topology>
    </subcellularLocation>
    <subcellularLocation>
        <location evidence="2">Endoplasmic reticulum membrane</location>
    </subcellularLocation>
</comment>
<gene>
    <name evidence="14" type="primary">LOC102580972</name>
</gene>
<dbReference type="RefSeq" id="XP_006350139.1">
    <property type="nucleotide sequence ID" value="XM_006350077.2"/>
</dbReference>
<reference evidence="15" key="1">
    <citation type="journal article" date="2011" name="Nature">
        <title>Genome sequence and analysis of the tuber crop potato.</title>
        <authorList>
            <consortium name="The Potato Genome Sequencing Consortium"/>
        </authorList>
    </citation>
    <scope>NUCLEOTIDE SEQUENCE [LARGE SCALE GENOMIC DNA]</scope>
    <source>
        <strain evidence="15">cv. DM1-3 516 R44</strain>
    </source>
</reference>
<dbReference type="OMA" id="CKGLYFM"/>
<dbReference type="GO" id="GO:0005886">
    <property type="term" value="C:plasma membrane"/>
    <property type="evidence" value="ECO:0000318"/>
    <property type="project" value="GO_Central"/>
</dbReference>
<comment type="catalytic activity">
    <reaction evidence="10">
        <text>an acyl-CoA + a 1,2-diacyl-sn-glycerol = a triacyl-sn-glycerol + CoA</text>
        <dbReference type="Rhea" id="RHEA:10868"/>
        <dbReference type="ChEBI" id="CHEBI:17815"/>
        <dbReference type="ChEBI" id="CHEBI:57287"/>
        <dbReference type="ChEBI" id="CHEBI:58342"/>
        <dbReference type="ChEBI" id="CHEBI:64615"/>
        <dbReference type="EC" id="2.3.1.20"/>
    </reaction>
</comment>
<proteinExistence type="inferred from homology"/>
<dbReference type="GO" id="GO:0004144">
    <property type="term" value="F:diacylglycerol O-acyltransferase activity"/>
    <property type="evidence" value="ECO:0007669"/>
    <property type="project" value="UniProtKB-EC"/>
</dbReference>
<feature type="compositionally biased region" description="Low complexity" evidence="11">
    <location>
        <begin position="187"/>
        <end position="199"/>
    </location>
</feature>
<dbReference type="KEGG" id="sot:102580972"/>
<feature type="region of interest" description="Disordered" evidence="11">
    <location>
        <begin position="184"/>
        <end position="205"/>
    </location>
</feature>
<evidence type="ECO:0000313" key="14">
    <source>
        <dbReference type="EnsemblPlants" id="PGSC0003DMT400020381"/>
    </source>
</evidence>
<keyword evidence="7" id="KW-0012">Acyltransferase</keyword>
<feature type="domain" description="O-acyltransferase WSD1-like N-terminal" evidence="12">
    <location>
        <begin position="113"/>
        <end position="290"/>
    </location>
</feature>
<dbReference type="InterPro" id="IPR009721">
    <property type="entry name" value="O-acyltransferase_WSD1_C"/>
</dbReference>
<keyword evidence="5" id="KW-0808">Transferase</keyword>
<evidence type="ECO:0000256" key="7">
    <source>
        <dbReference type="ARBA" id="ARBA00023315"/>
    </source>
</evidence>
<dbReference type="GO" id="GO:0019432">
    <property type="term" value="P:triglyceride biosynthetic process"/>
    <property type="evidence" value="ECO:0000318"/>
    <property type="project" value="GO_Central"/>
</dbReference>
<protein>
    <submittedName>
        <fullName evidence="14">Uncharacterized protein</fullName>
    </submittedName>
</protein>
<dbReference type="eggNOG" id="ENOG502QSH5">
    <property type="taxonomic scope" value="Eukaryota"/>
</dbReference>
<dbReference type="InterPro" id="IPR004255">
    <property type="entry name" value="O-acyltransferase_WSD1_N"/>
</dbReference>
<dbReference type="GO" id="GO:0005789">
    <property type="term" value="C:endoplasmic reticulum membrane"/>
    <property type="evidence" value="ECO:0007669"/>
    <property type="project" value="UniProtKB-SubCell"/>
</dbReference>
<evidence type="ECO:0000256" key="6">
    <source>
        <dbReference type="ARBA" id="ARBA00022824"/>
    </source>
</evidence>
<feature type="domain" description="O-acyltransferase WSD1 C-terminal" evidence="13">
    <location>
        <begin position="343"/>
        <end position="489"/>
    </location>
</feature>
<dbReference type="Pfam" id="PF03007">
    <property type="entry name" value="WS_DGAT_cat"/>
    <property type="match status" value="1"/>
</dbReference>
<evidence type="ECO:0000256" key="5">
    <source>
        <dbReference type="ARBA" id="ARBA00022679"/>
    </source>
</evidence>
<evidence type="ECO:0000259" key="13">
    <source>
        <dbReference type="Pfam" id="PF06974"/>
    </source>
</evidence>
<dbReference type="GeneID" id="102580972"/>
<dbReference type="Proteomes" id="UP000011115">
    <property type="component" value="Unassembled WGS sequence"/>
</dbReference>
<accession>M1ADE1</accession>
<dbReference type="EnsemblPlants" id="PGSC0003DMT400020381">
    <property type="protein sequence ID" value="PGSC0003DMT400020381"/>
    <property type="gene ID" value="PGSC0003DMG400007878"/>
</dbReference>
<dbReference type="Pfam" id="PF06974">
    <property type="entry name" value="WS_DGAT_C"/>
    <property type="match status" value="1"/>
</dbReference>
<comment type="pathway">
    <text evidence="4">Lipid metabolism.</text>
</comment>
<keyword evidence="15" id="KW-1185">Reference proteome</keyword>
<evidence type="ECO:0000256" key="1">
    <source>
        <dbReference type="ARBA" id="ARBA00004162"/>
    </source>
</evidence>
<dbReference type="InterPro" id="IPR045034">
    <property type="entry name" value="O-acyltransferase_WSD1-like"/>
</dbReference>
<dbReference type="InParanoid" id="M1ADE1"/>
<evidence type="ECO:0000256" key="11">
    <source>
        <dbReference type="SAM" id="MobiDB-lite"/>
    </source>
</evidence>
<evidence type="ECO:0000259" key="12">
    <source>
        <dbReference type="Pfam" id="PF03007"/>
    </source>
</evidence>
<comment type="catalytic activity">
    <reaction evidence="9">
        <text>a long chain fatty alcohol + a fatty acyl-CoA = a long-chain alcohol wax ester + CoA</text>
        <dbReference type="Rhea" id="RHEA:38443"/>
        <dbReference type="ChEBI" id="CHEBI:17135"/>
        <dbReference type="ChEBI" id="CHEBI:57287"/>
        <dbReference type="ChEBI" id="CHEBI:77636"/>
        <dbReference type="ChEBI" id="CHEBI:235323"/>
        <dbReference type="EC" id="2.3.1.75"/>
    </reaction>
</comment>
<dbReference type="PANTHER" id="PTHR31650">
    <property type="entry name" value="O-ACYLTRANSFERASE (WSD1-LIKE) FAMILY PROTEIN"/>
    <property type="match status" value="1"/>
</dbReference>
<dbReference type="PaxDb" id="4113-PGSC0003DMT400020381"/>
<dbReference type="HOGENOM" id="CLU_027831_0_0_1"/>
<comment type="pathway">
    <text evidence="3">Glycerolipid metabolism; triacylglycerol biosynthesis.</text>
</comment>
<evidence type="ECO:0000256" key="10">
    <source>
        <dbReference type="ARBA" id="ARBA00048109"/>
    </source>
</evidence>
<keyword evidence="6" id="KW-0256">Endoplasmic reticulum</keyword>
<evidence type="ECO:0000313" key="15">
    <source>
        <dbReference type="Proteomes" id="UP000011115"/>
    </source>
</evidence>
<name>M1ADE1_SOLTU</name>
<dbReference type="ExpressionAtlas" id="M1ADE1">
    <property type="expression patterns" value="baseline"/>
</dbReference>
<dbReference type="GO" id="GO:0047196">
    <property type="term" value="F:long-chain-alcohol O-fatty-acyltransferase activity"/>
    <property type="evidence" value="ECO:0007669"/>
    <property type="project" value="UniProtKB-EC"/>
</dbReference>
<evidence type="ECO:0000256" key="2">
    <source>
        <dbReference type="ARBA" id="ARBA00004586"/>
    </source>
</evidence>
<evidence type="ECO:0000256" key="9">
    <source>
        <dbReference type="ARBA" id="ARBA00047604"/>
    </source>
</evidence>
<dbReference type="GO" id="GO:0008374">
    <property type="term" value="F:O-acyltransferase activity"/>
    <property type="evidence" value="ECO:0000318"/>
    <property type="project" value="GO_Central"/>
</dbReference>
<dbReference type="UniPathway" id="UPA00282"/>
<reference evidence="14" key="2">
    <citation type="submission" date="2015-06" db="UniProtKB">
        <authorList>
            <consortium name="EnsemblPlants"/>
        </authorList>
    </citation>
    <scope>IDENTIFICATION</scope>
    <source>
        <strain evidence="14">DM1-3 516 R44</strain>
    </source>
</reference>
<comment type="similarity">
    <text evidence="8">In the N-terminal section; belongs to the long-chain O-acyltransferase family.</text>
</comment>
<sequence length="503" mass="56811">MKNINVKRRVEEEDDDDETSSFPVSPTGQYFTSSVMSISVICVLESEIPIDDSCTVTMLKDVFIPINPRFSSIMVKDKNGVKQWKKVEVKHKDHIYVPIFPQGKSKEFYDNCFNEYMTKIAMEQFPQSRPLWEIHIFKYPTTKSAGNLVFKLHHSLGDGFSLMGALLSCLQRADNPSLPLTFPSFTSNNNNNNNNNNHNLESDNNHNLESDYKKSFCTNVVQSVNGVVNTLLDFGWSLMKSTNLEDERTTIRSGDEGVEFRPIDITTMEFSLDHLKEIKSNLKVTINDVICGVLFLGVRLYMEETKYDQKNTNSTALVLLNTRNIAGYKSVKEMLQPKNESKWGNQFAFLHVSLPKIDKEESSSNPLSFVFKAQDVIQRKRNSAAVILTGKLLNTLQKYRGPEVTAKYIHSTLKNSSMTISNMIGPVEKMALANHPVKSLYFMVIGVPESLTITMMSYMGKLRVAVGTEKGLIDPQKFKCSIENAFDRIFKAAMPSASSKSSN</sequence>
<feature type="region of interest" description="Disordered" evidence="11">
    <location>
        <begin position="1"/>
        <end position="25"/>
    </location>
</feature>
<evidence type="ECO:0000256" key="4">
    <source>
        <dbReference type="ARBA" id="ARBA00005189"/>
    </source>
</evidence>
<dbReference type="OrthoDB" id="619536at2759"/>
<dbReference type="Gramene" id="PGSC0003DMT400020381">
    <property type="protein sequence ID" value="PGSC0003DMT400020381"/>
    <property type="gene ID" value="PGSC0003DMG400007878"/>
</dbReference>
<dbReference type="AlphaFoldDB" id="M1ADE1"/>
<evidence type="ECO:0000256" key="3">
    <source>
        <dbReference type="ARBA" id="ARBA00004771"/>
    </source>
</evidence>
<organism evidence="14 15">
    <name type="scientific">Solanum tuberosum</name>
    <name type="common">Potato</name>
    <dbReference type="NCBI Taxonomy" id="4113"/>
    <lineage>
        <taxon>Eukaryota</taxon>
        <taxon>Viridiplantae</taxon>
        <taxon>Streptophyta</taxon>
        <taxon>Embryophyta</taxon>
        <taxon>Tracheophyta</taxon>
        <taxon>Spermatophyta</taxon>
        <taxon>Magnoliopsida</taxon>
        <taxon>eudicotyledons</taxon>
        <taxon>Gunneridae</taxon>
        <taxon>Pentapetalae</taxon>
        <taxon>asterids</taxon>
        <taxon>lamiids</taxon>
        <taxon>Solanales</taxon>
        <taxon>Solanaceae</taxon>
        <taxon>Solanoideae</taxon>
        <taxon>Solaneae</taxon>
        <taxon>Solanum</taxon>
    </lineage>
</organism>
<dbReference type="STRING" id="4113.M1ADE1"/>
<dbReference type="PANTHER" id="PTHR31650:SF34">
    <property type="entry name" value="O-ACYLTRANSFERASE WSD1-LIKE ISOFORM X1"/>
    <property type="match status" value="1"/>
</dbReference>
<dbReference type="SMR" id="M1ADE1"/>